<dbReference type="HOGENOM" id="CLU_2050288_0_0_1"/>
<evidence type="ECO:0000313" key="2">
    <source>
        <dbReference type="EMBL" id="EQB60382.1"/>
    </source>
</evidence>
<evidence type="ECO:0000313" key="3">
    <source>
        <dbReference type="Proteomes" id="UP000053780"/>
    </source>
</evidence>
<name>T0KYF3_9MICR</name>
<proteinExistence type="predicted"/>
<dbReference type="AlphaFoldDB" id="T0KYF3"/>
<organism evidence="2 3">
    <name type="scientific">Vairimorpha apis BRL 01</name>
    <dbReference type="NCBI Taxonomy" id="1037528"/>
    <lineage>
        <taxon>Eukaryota</taxon>
        <taxon>Fungi</taxon>
        <taxon>Fungi incertae sedis</taxon>
        <taxon>Microsporidia</taxon>
        <taxon>Nosematidae</taxon>
        <taxon>Vairimorpha</taxon>
    </lineage>
</organism>
<keyword evidence="1" id="KW-0175">Coiled coil</keyword>
<gene>
    <name evidence="2" type="ORF">NAPIS_ORF02054</name>
</gene>
<evidence type="ECO:0000256" key="1">
    <source>
        <dbReference type="SAM" id="Coils"/>
    </source>
</evidence>
<sequence>MAFKKDYYERKQVKHRQKYGKLEKRKELIERLKKIKERKKEIIDAKNEIETVTDKEIVRAENKIKSFQNIPTGKKFKFDEEGNKILVQRENLTHINENLSKYNDYLEKLILTRKKISEQL</sequence>
<accession>T0KYF3</accession>
<protein>
    <submittedName>
        <fullName evidence="2">Uncharacterized protein</fullName>
    </submittedName>
</protein>
<keyword evidence="3" id="KW-1185">Reference proteome</keyword>
<dbReference type="Proteomes" id="UP000053780">
    <property type="component" value="Unassembled WGS sequence"/>
</dbReference>
<reference evidence="2 3" key="1">
    <citation type="journal article" date="2013" name="BMC Genomics">
        <title>Genome sequencing and comparative genomics of honey bee microsporidia, Nosema apis reveal novel insights into host-parasite interactions.</title>
        <authorList>
            <person name="Chen Yp."/>
            <person name="Pettis J.S."/>
            <person name="Zhao Y."/>
            <person name="Liu X."/>
            <person name="Tallon L.J."/>
            <person name="Sadzewicz L.D."/>
            <person name="Li R."/>
            <person name="Zheng H."/>
            <person name="Huang S."/>
            <person name="Zhang X."/>
            <person name="Hamilton M.C."/>
            <person name="Pernal S.F."/>
            <person name="Melathopoulos A.P."/>
            <person name="Yan X."/>
            <person name="Evans J.D."/>
        </authorList>
    </citation>
    <scope>NUCLEOTIDE SEQUENCE [LARGE SCALE GENOMIC DNA]</scope>
    <source>
        <strain evidence="2 3">BRL 01</strain>
    </source>
</reference>
<dbReference type="EMBL" id="KE647293">
    <property type="protein sequence ID" value="EQB60382.1"/>
    <property type="molecule type" value="Genomic_DNA"/>
</dbReference>
<dbReference type="VEuPathDB" id="MicrosporidiaDB:NAPIS_ORF02054"/>
<feature type="coiled-coil region" evidence="1">
    <location>
        <begin position="22"/>
        <end position="55"/>
    </location>
</feature>